<organism evidence="2 3">
    <name type="scientific">Diacronema lutheri</name>
    <name type="common">Unicellular marine alga</name>
    <name type="synonym">Monochrysis lutheri</name>
    <dbReference type="NCBI Taxonomy" id="2081491"/>
    <lineage>
        <taxon>Eukaryota</taxon>
        <taxon>Haptista</taxon>
        <taxon>Haptophyta</taxon>
        <taxon>Pavlovophyceae</taxon>
        <taxon>Pavlovales</taxon>
        <taxon>Pavlovaceae</taxon>
        <taxon>Diacronema</taxon>
    </lineage>
</organism>
<dbReference type="PANTHER" id="PTHR33504">
    <property type="entry name" value="NADH DEHYDROGENASE (UBIQUINONE) 1 BETA SUBCOMPLEX, 4"/>
    <property type="match status" value="1"/>
</dbReference>
<evidence type="ECO:0000313" key="3">
    <source>
        <dbReference type="Proteomes" id="UP000751190"/>
    </source>
</evidence>
<dbReference type="Proteomes" id="UP000751190">
    <property type="component" value="Unassembled WGS sequence"/>
</dbReference>
<feature type="compositionally biased region" description="Basic residues" evidence="1">
    <location>
        <begin position="12"/>
        <end position="28"/>
    </location>
</feature>
<feature type="region of interest" description="Disordered" evidence="1">
    <location>
        <begin position="159"/>
        <end position="180"/>
    </location>
</feature>
<dbReference type="EMBL" id="JAGTXO010000021">
    <property type="protein sequence ID" value="KAG8462297.1"/>
    <property type="molecule type" value="Genomic_DNA"/>
</dbReference>
<keyword evidence="3" id="KW-1185">Reference proteome</keyword>
<proteinExistence type="predicted"/>
<dbReference type="PANTHER" id="PTHR33504:SF1">
    <property type="entry name" value="FAMILY WITH SEQUENCE SIMILARITY 90, MEMBER A1B"/>
    <property type="match status" value="1"/>
</dbReference>
<accession>A0A8J5XEH8</accession>
<evidence type="ECO:0000256" key="1">
    <source>
        <dbReference type="SAM" id="MobiDB-lite"/>
    </source>
</evidence>
<reference evidence="2" key="1">
    <citation type="submission" date="2021-05" db="EMBL/GenBank/DDBJ databases">
        <title>The genome of the haptophyte Pavlova lutheri (Diacronema luteri, Pavlovales) - a model for lipid biosynthesis in eukaryotic algae.</title>
        <authorList>
            <person name="Hulatt C.J."/>
            <person name="Posewitz M.C."/>
        </authorList>
    </citation>
    <scope>NUCLEOTIDE SEQUENCE</scope>
    <source>
        <strain evidence="2">NIVA-4/92</strain>
    </source>
</reference>
<gene>
    <name evidence="2" type="ORF">KFE25_012117</name>
</gene>
<feature type="region of interest" description="Disordered" evidence="1">
    <location>
        <begin position="1"/>
        <end position="33"/>
    </location>
</feature>
<dbReference type="OrthoDB" id="10006090at2759"/>
<evidence type="ECO:0000313" key="2">
    <source>
        <dbReference type="EMBL" id="KAG8462297.1"/>
    </source>
</evidence>
<comment type="caution">
    <text evidence="2">The sequence shown here is derived from an EMBL/GenBank/DDBJ whole genome shotgun (WGS) entry which is preliminary data.</text>
</comment>
<sequence>MHPPQSTTRGRGFVRAKRRVRRSARRKPRELSRDDAARMIQRAFISHREAVLFQLIRTELRRVEYADGTGALAKVRPAEARLIADPALQARVRLRLGGSSFPPQVYYRVFTSGAHAHQLDGRQLELEPRALRDARRMMGVQRFADVHGDAKFAHALRAPAGPRAAHRGDGGGRNDGAGARFASPSVDRWHRLSGADNALAGLRLAPGLDERLDLLVRDRPDPLPRRLGPAHMQWQVGPTPVRSLGVRRTALGGTYGFTGQPLPASARPSRFSSAISMHTWA</sequence>
<protein>
    <submittedName>
        <fullName evidence="2">Uncharacterized protein</fullName>
    </submittedName>
</protein>
<name>A0A8J5XEH8_DIALT</name>
<dbReference type="AlphaFoldDB" id="A0A8J5XEH8"/>